<evidence type="ECO:0000313" key="1">
    <source>
        <dbReference type="EMBL" id="GEU51792.1"/>
    </source>
</evidence>
<reference evidence="1" key="1">
    <citation type="journal article" date="2019" name="Sci. Rep.">
        <title>Draft genome of Tanacetum cinerariifolium, the natural source of mosquito coil.</title>
        <authorList>
            <person name="Yamashiro T."/>
            <person name="Shiraishi A."/>
            <person name="Satake H."/>
            <person name="Nakayama K."/>
        </authorList>
    </citation>
    <scope>NUCLEOTIDE SEQUENCE</scope>
</reference>
<sequence length="131" mass="15062">MLDFPNDDSFWNLLNSGNMNFGSTSNSQFPGFSSQARILNSPGKKKSNTSVSTGGLARQANLRYYDKQLRLKREAAFELAKDKDRTVMRLEEMKFLAISTKDLSEDDAYFNEEQKKTIRAKYNLYRNVVRA</sequence>
<proteinExistence type="predicted"/>
<dbReference type="EMBL" id="BKCJ010002920">
    <property type="protein sequence ID" value="GEU51792.1"/>
    <property type="molecule type" value="Genomic_DNA"/>
</dbReference>
<protein>
    <submittedName>
        <fullName evidence="1">Uncharacterized protein</fullName>
    </submittedName>
</protein>
<gene>
    <name evidence="1" type="ORF">Tci_023770</name>
</gene>
<accession>A0A6L2KT73</accession>
<name>A0A6L2KT73_TANCI</name>
<comment type="caution">
    <text evidence="1">The sequence shown here is derived from an EMBL/GenBank/DDBJ whole genome shotgun (WGS) entry which is preliminary data.</text>
</comment>
<organism evidence="1">
    <name type="scientific">Tanacetum cinerariifolium</name>
    <name type="common">Dalmatian daisy</name>
    <name type="synonym">Chrysanthemum cinerariifolium</name>
    <dbReference type="NCBI Taxonomy" id="118510"/>
    <lineage>
        <taxon>Eukaryota</taxon>
        <taxon>Viridiplantae</taxon>
        <taxon>Streptophyta</taxon>
        <taxon>Embryophyta</taxon>
        <taxon>Tracheophyta</taxon>
        <taxon>Spermatophyta</taxon>
        <taxon>Magnoliopsida</taxon>
        <taxon>eudicotyledons</taxon>
        <taxon>Gunneridae</taxon>
        <taxon>Pentapetalae</taxon>
        <taxon>asterids</taxon>
        <taxon>campanulids</taxon>
        <taxon>Asterales</taxon>
        <taxon>Asteraceae</taxon>
        <taxon>Asteroideae</taxon>
        <taxon>Anthemideae</taxon>
        <taxon>Anthemidinae</taxon>
        <taxon>Tanacetum</taxon>
    </lineage>
</organism>
<dbReference type="AlphaFoldDB" id="A0A6L2KT73"/>